<comment type="caution">
    <text evidence="1">The sequence shown here is derived from an EMBL/GenBank/DDBJ whole genome shotgun (WGS) entry which is preliminary data.</text>
</comment>
<name>A0ABD4EUI5_9GAMM</name>
<organism evidence="1 2">
    <name type="scientific">Pseudoalteromonas tetraodonis</name>
    <dbReference type="NCBI Taxonomy" id="43659"/>
    <lineage>
        <taxon>Bacteria</taxon>
        <taxon>Pseudomonadati</taxon>
        <taxon>Pseudomonadota</taxon>
        <taxon>Gammaproteobacteria</taxon>
        <taxon>Alteromonadales</taxon>
        <taxon>Pseudoalteromonadaceae</taxon>
        <taxon>Pseudoalteromonas</taxon>
    </lineage>
</organism>
<reference evidence="1 2" key="1">
    <citation type="submission" date="2016-03" db="EMBL/GenBank/DDBJ databases">
        <authorList>
            <person name="Zhang H."/>
            <person name="Liu R."/>
            <person name="Wang M."/>
            <person name="Wang H."/>
            <person name="Wang L."/>
            <person name="Song L."/>
        </authorList>
    </citation>
    <scope>NUCLEOTIDE SEQUENCE [LARGE SCALE GENOMIC DNA]</scope>
    <source>
        <strain evidence="1 2">DSM 16099</strain>
    </source>
</reference>
<gene>
    <name evidence="1" type="ORF">A2I96_05990</name>
</gene>
<evidence type="ECO:0000313" key="2">
    <source>
        <dbReference type="Proteomes" id="UP000075763"/>
    </source>
</evidence>
<evidence type="ECO:0000313" key="1">
    <source>
        <dbReference type="EMBL" id="KYL37196.1"/>
    </source>
</evidence>
<sequence>MKFLAKREIKIADEEIFISKVAIQDHFGLSSYLVEQLIAQGTLSKPTQLAPKVTGWPLNEVKQISFVSTA</sequence>
<dbReference type="Proteomes" id="UP000075763">
    <property type="component" value="Unassembled WGS sequence"/>
</dbReference>
<dbReference type="AlphaFoldDB" id="A0ABD4EUI5"/>
<protein>
    <submittedName>
        <fullName evidence="1">Uncharacterized protein</fullName>
    </submittedName>
</protein>
<proteinExistence type="predicted"/>
<accession>A0ABD4EUI5</accession>
<dbReference type="EMBL" id="LVCN01000002">
    <property type="protein sequence ID" value="KYL37196.1"/>
    <property type="molecule type" value="Genomic_DNA"/>
</dbReference>